<dbReference type="AlphaFoldDB" id="A0AAV4NKR5"/>
<sequence length="224" mass="24808">MCLLHTLLRVCHRILEGKVVQSLPWVRRAKLKLEPLTLQIAASEERLTKRQGIKLGVLSLGTPLGIGTNAEPPAQDSSHSVPELYVFSPVYLDWYVWMTIIIIGCIAIASVFLCLSCCRKPYKTAVVRLSEELPSHFPGTVLAAEGIIQPDVSFYTQVQPCSGLAKSPNINIHRLETPRLPTPCKPLEPAYQPTQLLTITTVRLPYLTSDLALPPGYVSLRDTK</sequence>
<reference evidence="2 3" key="1">
    <citation type="submission" date="2021-06" db="EMBL/GenBank/DDBJ databases">
        <title>Caerostris extrusa draft genome.</title>
        <authorList>
            <person name="Kono N."/>
            <person name="Arakawa K."/>
        </authorList>
    </citation>
    <scope>NUCLEOTIDE SEQUENCE [LARGE SCALE GENOMIC DNA]</scope>
</reference>
<dbReference type="EMBL" id="BPLR01003415">
    <property type="protein sequence ID" value="GIX84320.1"/>
    <property type="molecule type" value="Genomic_DNA"/>
</dbReference>
<evidence type="ECO:0000313" key="3">
    <source>
        <dbReference type="Proteomes" id="UP001054945"/>
    </source>
</evidence>
<feature type="transmembrane region" description="Helical" evidence="1">
    <location>
        <begin position="94"/>
        <end position="115"/>
    </location>
</feature>
<protein>
    <submittedName>
        <fullName evidence="2">Uncharacterized protein</fullName>
    </submittedName>
</protein>
<evidence type="ECO:0000256" key="1">
    <source>
        <dbReference type="SAM" id="Phobius"/>
    </source>
</evidence>
<gene>
    <name evidence="2" type="primary">AVEN_187728_1</name>
    <name evidence="2" type="ORF">CEXT_643721</name>
</gene>
<name>A0AAV4NKR5_CAEEX</name>
<comment type="caution">
    <text evidence="2">The sequence shown here is derived from an EMBL/GenBank/DDBJ whole genome shotgun (WGS) entry which is preliminary data.</text>
</comment>
<keyword evidence="1" id="KW-0812">Transmembrane</keyword>
<keyword evidence="1" id="KW-1133">Transmembrane helix</keyword>
<dbReference type="Proteomes" id="UP001054945">
    <property type="component" value="Unassembled WGS sequence"/>
</dbReference>
<evidence type="ECO:0000313" key="2">
    <source>
        <dbReference type="EMBL" id="GIX84320.1"/>
    </source>
</evidence>
<organism evidence="2 3">
    <name type="scientific">Caerostris extrusa</name>
    <name type="common">Bark spider</name>
    <name type="synonym">Caerostris bankana</name>
    <dbReference type="NCBI Taxonomy" id="172846"/>
    <lineage>
        <taxon>Eukaryota</taxon>
        <taxon>Metazoa</taxon>
        <taxon>Ecdysozoa</taxon>
        <taxon>Arthropoda</taxon>
        <taxon>Chelicerata</taxon>
        <taxon>Arachnida</taxon>
        <taxon>Araneae</taxon>
        <taxon>Araneomorphae</taxon>
        <taxon>Entelegynae</taxon>
        <taxon>Araneoidea</taxon>
        <taxon>Araneidae</taxon>
        <taxon>Caerostris</taxon>
    </lineage>
</organism>
<keyword evidence="3" id="KW-1185">Reference proteome</keyword>
<accession>A0AAV4NKR5</accession>
<keyword evidence="1" id="KW-0472">Membrane</keyword>
<proteinExistence type="predicted"/>